<dbReference type="InterPro" id="IPR048279">
    <property type="entry name" value="MdtK-like"/>
</dbReference>
<dbReference type="Pfam" id="PF01554">
    <property type="entry name" value="MatE"/>
    <property type="match status" value="2"/>
</dbReference>
<feature type="transmembrane region" description="Helical" evidence="10">
    <location>
        <begin position="139"/>
        <end position="156"/>
    </location>
</feature>
<evidence type="ECO:0000313" key="11">
    <source>
        <dbReference type="EMBL" id="NYB73322.1"/>
    </source>
</evidence>
<dbReference type="NCBIfam" id="TIGR00797">
    <property type="entry name" value="matE"/>
    <property type="match status" value="1"/>
</dbReference>
<organism evidence="11 12">
    <name type="scientific">Sedimentibacter hydroxybenzoicus DSM 7310</name>
    <dbReference type="NCBI Taxonomy" id="1123245"/>
    <lineage>
        <taxon>Bacteria</taxon>
        <taxon>Bacillati</taxon>
        <taxon>Bacillota</taxon>
        <taxon>Tissierellia</taxon>
        <taxon>Sedimentibacter</taxon>
    </lineage>
</organism>
<evidence type="ECO:0000256" key="8">
    <source>
        <dbReference type="ARBA" id="ARBA00023136"/>
    </source>
</evidence>
<comment type="subcellular location">
    <subcellularLocation>
        <location evidence="1">Cell membrane</location>
        <topology evidence="1">Multi-pass membrane protein</topology>
    </subcellularLocation>
</comment>
<feature type="transmembrane region" description="Helical" evidence="10">
    <location>
        <begin position="418"/>
        <end position="437"/>
    </location>
</feature>
<feature type="transmembrane region" description="Helical" evidence="10">
    <location>
        <begin position="239"/>
        <end position="264"/>
    </location>
</feature>
<keyword evidence="6 10" id="KW-0812">Transmembrane</keyword>
<dbReference type="RefSeq" id="WP_179237002.1">
    <property type="nucleotide sequence ID" value="NZ_JACBNQ010000002.1"/>
</dbReference>
<feature type="transmembrane region" description="Helical" evidence="10">
    <location>
        <begin position="315"/>
        <end position="336"/>
    </location>
</feature>
<evidence type="ECO:0000256" key="5">
    <source>
        <dbReference type="ARBA" id="ARBA00022475"/>
    </source>
</evidence>
<dbReference type="AlphaFoldDB" id="A0A974BIB1"/>
<evidence type="ECO:0000256" key="1">
    <source>
        <dbReference type="ARBA" id="ARBA00004651"/>
    </source>
</evidence>
<dbReference type="InterPro" id="IPR002528">
    <property type="entry name" value="MATE_fam"/>
</dbReference>
<name>A0A974BIB1_SEDHY</name>
<feature type="transmembrane region" description="Helical" evidence="10">
    <location>
        <begin position="194"/>
        <end position="219"/>
    </location>
</feature>
<keyword evidence="5" id="KW-1003">Cell membrane</keyword>
<feature type="transmembrane region" description="Helical" evidence="10">
    <location>
        <begin position="356"/>
        <end position="378"/>
    </location>
</feature>
<dbReference type="CDD" id="cd13143">
    <property type="entry name" value="MATE_MepA_like"/>
    <property type="match status" value="1"/>
</dbReference>
<feature type="transmembrane region" description="Helical" evidence="10">
    <location>
        <begin position="270"/>
        <end position="294"/>
    </location>
</feature>
<dbReference type="PANTHER" id="PTHR43823">
    <property type="entry name" value="SPORULATION PROTEIN YKVU"/>
    <property type="match status" value="1"/>
</dbReference>
<feature type="transmembrane region" description="Helical" evidence="10">
    <location>
        <begin position="168"/>
        <end position="188"/>
    </location>
</feature>
<dbReference type="EMBL" id="JACBNQ010000002">
    <property type="protein sequence ID" value="NYB73322.1"/>
    <property type="molecule type" value="Genomic_DNA"/>
</dbReference>
<evidence type="ECO:0000256" key="9">
    <source>
        <dbReference type="ARBA" id="ARBA00023251"/>
    </source>
</evidence>
<gene>
    <name evidence="11" type="ORF">HZF24_04120</name>
</gene>
<feature type="transmembrane region" description="Helical" evidence="10">
    <location>
        <begin position="20"/>
        <end position="45"/>
    </location>
</feature>
<dbReference type="GO" id="GO:0015297">
    <property type="term" value="F:antiporter activity"/>
    <property type="evidence" value="ECO:0007669"/>
    <property type="project" value="InterPro"/>
</dbReference>
<evidence type="ECO:0000256" key="3">
    <source>
        <dbReference type="ARBA" id="ARBA00022106"/>
    </source>
</evidence>
<evidence type="ECO:0000256" key="7">
    <source>
        <dbReference type="ARBA" id="ARBA00022989"/>
    </source>
</evidence>
<keyword evidence="4" id="KW-0813">Transport</keyword>
<feature type="transmembrane region" description="Helical" evidence="10">
    <location>
        <begin position="95"/>
        <end position="119"/>
    </location>
</feature>
<dbReference type="Proteomes" id="UP000611629">
    <property type="component" value="Unassembled WGS sequence"/>
</dbReference>
<feature type="transmembrane region" description="Helical" evidence="10">
    <location>
        <begin position="65"/>
        <end position="83"/>
    </location>
</feature>
<feature type="transmembrane region" description="Helical" evidence="10">
    <location>
        <begin position="390"/>
        <end position="412"/>
    </location>
</feature>
<dbReference type="PIRSF" id="PIRSF006603">
    <property type="entry name" value="DinF"/>
    <property type="match status" value="1"/>
</dbReference>
<keyword evidence="7 10" id="KW-1133">Transmembrane helix</keyword>
<evidence type="ECO:0000256" key="4">
    <source>
        <dbReference type="ARBA" id="ARBA00022448"/>
    </source>
</evidence>
<keyword evidence="12" id="KW-1185">Reference proteome</keyword>
<dbReference type="GO" id="GO:0005886">
    <property type="term" value="C:plasma membrane"/>
    <property type="evidence" value="ECO:0007669"/>
    <property type="project" value="UniProtKB-SubCell"/>
</dbReference>
<evidence type="ECO:0000256" key="6">
    <source>
        <dbReference type="ARBA" id="ARBA00022692"/>
    </source>
</evidence>
<dbReference type="GO" id="GO:0042910">
    <property type="term" value="F:xenobiotic transmembrane transporter activity"/>
    <property type="evidence" value="ECO:0007669"/>
    <property type="project" value="InterPro"/>
</dbReference>
<protein>
    <recommendedName>
        <fullName evidence="3">Multidrug export protein MepA</fullName>
    </recommendedName>
</protein>
<comment type="caution">
    <text evidence="11">The sequence shown here is derived from an EMBL/GenBank/DDBJ whole genome shotgun (WGS) entry which is preliminary data.</text>
</comment>
<evidence type="ECO:0000256" key="10">
    <source>
        <dbReference type="SAM" id="Phobius"/>
    </source>
</evidence>
<dbReference type="PANTHER" id="PTHR43823:SF4">
    <property type="entry name" value="SPORULATION PROTEIN YKVU"/>
    <property type="match status" value="1"/>
</dbReference>
<proteinExistence type="inferred from homology"/>
<dbReference type="InterPro" id="IPR051327">
    <property type="entry name" value="MATE_MepA_subfamily"/>
</dbReference>
<accession>A0A974BIB1</accession>
<evidence type="ECO:0000256" key="2">
    <source>
        <dbReference type="ARBA" id="ARBA00008417"/>
    </source>
</evidence>
<sequence>MKNCKTAAENQSISILRQLLSYIIPGIAGLIFNSLYIVVDGIFVARMLGREPLAAVTVGVPVVEVLLSLSMLVSVGAGVLISVKNGRREHKKARDIFNISVRLLAIASVLIAAISLIFINPLARMLGATSDIMALVVEYLSYFFAFSPAFMFSYAMCTWLRNDSQPRLAMTAQIIGALSNVFLDWYFMGPLKMGIGGAAIATGLGPLISIIIMLPHFMLKKGNLYLENVKMDLKIIYEILLRGIPSFIMEFALGITTLCVNIAIGIHIGALGFAAFGIVGYIALIVLSVFLGMAEGSQPLISFYHGANEKNNIRTILKISLCISSAIGIIAYLLLFKYPEIPVNVFADNDIELVEAAATATIYYFPALFVSGMNILLASYMQSIGHWKESVVISLCRCLLLLLPLLMVLPMFLGNNGIWISVPLAEILTLPVAYVLLSRRHSCVKGI</sequence>
<reference evidence="11" key="1">
    <citation type="submission" date="2020-07" db="EMBL/GenBank/DDBJ databases">
        <title>Genomic analysis of a strain of Sedimentibacter Hydroxybenzoicus DSM7310.</title>
        <authorList>
            <person name="Ma S."/>
        </authorList>
    </citation>
    <scope>NUCLEOTIDE SEQUENCE</scope>
    <source>
        <strain evidence="11">DSM 7310</strain>
    </source>
</reference>
<comment type="similarity">
    <text evidence="2">Belongs to the multi antimicrobial extrusion (MATE) (TC 2.A.66.1) family. MepA subfamily.</text>
</comment>
<dbReference type="InterPro" id="IPR045070">
    <property type="entry name" value="MATE_MepA-like"/>
</dbReference>
<evidence type="ECO:0000313" key="12">
    <source>
        <dbReference type="Proteomes" id="UP000611629"/>
    </source>
</evidence>
<keyword evidence="9" id="KW-0046">Antibiotic resistance</keyword>
<dbReference type="GO" id="GO:0046677">
    <property type="term" value="P:response to antibiotic"/>
    <property type="evidence" value="ECO:0007669"/>
    <property type="project" value="UniProtKB-KW"/>
</dbReference>
<keyword evidence="8 10" id="KW-0472">Membrane</keyword>